<dbReference type="EMBL" id="JAUSVO010000006">
    <property type="protein sequence ID" value="MDQ0439752.1"/>
    <property type="molecule type" value="Genomic_DNA"/>
</dbReference>
<reference evidence="1 2" key="1">
    <citation type="submission" date="2023-07" db="EMBL/GenBank/DDBJ databases">
        <title>Genomic Encyclopedia of Type Strains, Phase IV (KMG-IV): sequencing the most valuable type-strain genomes for metagenomic binning, comparative biology and taxonomic classification.</title>
        <authorList>
            <person name="Goeker M."/>
        </authorList>
    </citation>
    <scope>NUCLEOTIDE SEQUENCE [LARGE SCALE GENOMIC DNA]</scope>
    <source>
        <strain evidence="1 2">B6-8</strain>
    </source>
</reference>
<dbReference type="Pfam" id="PF13773">
    <property type="entry name" value="DUF4170"/>
    <property type="match status" value="1"/>
</dbReference>
<comment type="caution">
    <text evidence="1">The sequence shown here is derived from an EMBL/GenBank/DDBJ whole genome shotgun (WGS) entry which is preliminary data.</text>
</comment>
<keyword evidence="2" id="KW-1185">Reference proteome</keyword>
<accession>A0ABU0HCS9</accession>
<dbReference type="Gene3D" id="3.30.70.2400">
    <property type="entry name" value="Uncharacterised protein PF13773, DUF4170"/>
    <property type="match status" value="1"/>
</dbReference>
<organism evidence="1 2">
    <name type="scientific">Kaistia dalseonensis</name>
    <dbReference type="NCBI Taxonomy" id="410840"/>
    <lineage>
        <taxon>Bacteria</taxon>
        <taxon>Pseudomonadati</taxon>
        <taxon>Pseudomonadota</taxon>
        <taxon>Alphaproteobacteria</taxon>
        <taxon>Hyphomicrobiales</taxon>
        <taxon>Kaistiaceae</taxon>
        <taxon>Kaistia</taxon>
    </lineage>
</organism>
<evidence type="ECO:0000313" key="1">
    <source>
        <dbReference type="EMBL" id="MDQ0439752.1"/>
    </source>
</evidence>
<proteinExistence type="predicted"/>
<evidence type="ECO:0008006" key="3">
    <source>
        <dbReference type="Google" id="ProtNLM"/>
    </source>
</evidence>
<dbReference type="Proteomes" id="UP001241603">
    <property type="component" value="Unassembled WGS sequence"/>
</dbReference>
<evidence type="ECO:0000313" key="2">
    <source>
        <dbReference type="Proteomes" id="UP001241603"/>
    </source>
</evidence>
<sequence length="63" mass="7372">MQAPRFWIVGGEYASMAFDRLIEGTQRVFGPYGERRAAEEAWRRLSEESRSQCLMRFTIAAER</sequence>
<dbReference type="InterPro" id="IPR025226">
    <property type="entry name" value="DUF4170"/>
</dbReference>
<dbReference type="RefSeq" id="WP_266350640.1">
    <property type="nucleotide sequence ID" value="NZ_JAPKNG010000006.1"/>
</dbReference>
<name>A0ABU0HCS9_9HYPH</name>
<protein>
    <recommendedName>
        <fullName evidence="3">DUF4170 domain-containing protein</fullName>
    </recommendedName>
</protein>
<gene>
    <name evidence="1" type="ORF">QO014_004158</name>
</gene>